<evidence type="ECO:0000313" key="2">
    <source>
        <dbReference type="Proteomes" id="UP000061135"/>
    </source>
</evidence>
<dbReference type="Proteomes" id="UP000061135">
    <property type="component" value="Chromosome"/>
</dbReference>
<dbReference type="KEGG" id="pdq:CL55_00001760"/>
<dbReference type="PATRIC" id="fig|576611.7.peg.177"/>
<proteinExistence type="predicted"/>
<dbReference type="OrthoDB" id="9135644at2"/>
<dbReference type="HOGENOM" id="CLU_1633866_0_0_4"/>
<evidence type="ECO:0000313" key="1">
    <source>
        <dbReference type="EMBL" id="AKD24509.1"/>
    </source>
</evidence>
<keyword evidence="2" id="KW-1185">Reference proteome</keyword>
<sequence length="167" mass="18429">MNFAPKPVRTKAAHEWLEYLRESEGLGSILAKTEDLVKLKIALKAALFELDLENLAPKIEAGWRSGAQNELYLLVNGASIATRLQQVLPSLINELAKKGVVCTSIKVRLKPAPSAWEIKPRDGRQASQKPTGFNAVARASWESLLDKLAPDSDLHQAVKRLLQSKPK</sequence>
<accession>A0A0E3UZM2</accession>
<evidence type="ECO:0008006" key="3">
    <source>
        <dbReference type="Google" id="ProtNLM"/>
    </source>
</evidence>
<dbReference type="EMBL" id="CP007501">
    <property type="protein sequence ID" value="AKD24509.1"/>
    <property type="molecule type" value="Genomic_DNA"/>
</dbReference>
<reference evidence="1 2" key="1">
    <citation type="submission" date="2014-03" db="EMBL/GenBank/DDBJ databases">
        <title>Genome of Polynucleobacter strain MWH-MoK4.</title>
        <authorList>
            <person name="Hahn M.W."/>
        </authorList>
    </citation>
    <scope>NUCLEOTIDE SEQUENCE [LARGE SCALE GENOMIC DNA]</scope>
    <source>
        <strain evidence="1 2">MWH-MoK4</strain>
    </source>
</reference>
<protein>
    <recommendedName>
        <fullName evidence="3">DUF721 domain-containing protein</fullName>
    </recommendedName>
</protein>
<organism evidence="1 2">
    <name type="scientific">Polynucleobacter duraquae</name>
    <dbReference type="NCBI Taxonomy" id="1835254"/>
    <lineage>
        <taxon>Bacteria</taxon>
        <taxon>Pseudomonadati</taxon>
        <taxon>Pseudomonadota</taxon>
        <taxon>Betaproteobacteria</taxon>
        <taxon>Burkholderiales</taxon>
        <taxon>Burkholderiaceae</taxon>
        <taxon>Polynucleobacter</taxon>
    </lineage>
</organism>
<gene>
    <name evidence="1" type="ORF">CL55_00001760</name>
</gene>
<name>A0A0E3UZM2_9BURK</name>
<dbReference type="AlphaFoldDB" id="A0A0E3UZM2"/>